<dbReference type="GO" id="GO:0005737">
    <property type="term" value="C:cytoplasm"/>
    <property type="evidence" value="ECO:0007669"/>
    <property type="project" value="UniProtKB-SubCell"/>
</dbReference>
<dbReference type="Gene3D" id="3.40.50.10890">
    <property type="match status" value="1"/>
</dbReference>
<dbReference type="PANTHER" id="PTHR11203:SF37">
    <property type="entry name" value="INTEGRATOR COMPLEX SUBUNIT 11"/>
    <property type="match status" value="1"/>
</dbReference>
<dbReference type="RefSeq" id="XP_002139351.1">
    <property type="nucleotide sequence ID" value="XM_002139315.1"/>
</dbReference>
<proteinExistence type="inferred from homology"/>
<dbReference type="AlphaFoldDB" id="B6A9W1"/>
<dbReference type="GeneID" id="6994332"/>
<reference evidence="12" key="1">
    <citation type="submission" date="2008-06" db="EMBL/GenBank/DDBJ databases">
        <authorList>
            <person name="Lorenzi H."/>
            <person name="Inman J."/>
            <person name="Miller J."/>
            <person name="Schobel S."/>
            <person name="Amedeo P."/>
            <person name="Caler E.V."/>
            <person name="da Silva J."/>
        </authorList>
    </citation>
    <scope>NUCLEOTIDE SEQUENCE [LARGE SCALE GENOMIC DNA]</scope>
    <source>
        <strain evidence="12">RN66</strain>
    </source>
</reference>
<keyword evidence="9" id="KW-0539">Nucleus</keyword>
<dbReference type="GO" id="GO:0016180">
    <property type="term" value="P:snRNA processing"/>
    <property type="evidence" value="ECO:0007669"/>
    <property type="project" value="TreeGrafter"/>
</dbReference>
<dbReference type="FunFam" id="3.40.50.10890:FF:000002">
    <property type="entry name" value="Integrator complex subunit 11"/>
    <property type="match status" value="1"/>
</dbReference>
<dbReference type="InterPro" id="IPR001279">
    <property type="entry name" value="Metallo-B-lactamas"/>
</dbReference>
<accession>B6A9W1</accession>
<dbReference type="Pfam" id="PF16661">
    <property type="entry name" value="Lactamase_B_6"/>
    <property type="match status" value="1"/>
</dbReference>
<dbReference type="Proteomes" id="UP000001460">
    <property type="component" value="Unassembled WGS sequence"/>
</dbReference>
<dbReference type="SMART" id="SM01027">
    <property type="entry name" value="Beta-Casp"/>
    <property type="match status" value="1"/>
</dbReference>
<evidence type="ECO:0000256" key="7">
    <source>
        <dbReference type="ARBA" id="ARBA00022801"/>
    </source>
</evidence>
<feature type="domain" description="Beta-Casp" evidence="11">
    <location>
        <begin position="265"/>
        <end position="378"/>
    </location>
</feature>
<evidence type="ECO:0000313" key="12">
    <source>
        <dbReference type="EMBL" id="EEA05002.1"/>
    </source>
</evidence>
<comment type="cofactor">
    <cofactor evidence="1">
        <name>Zn(2+)</name>
        <dbReference type="ChEBI" id="CHEBI:29105"/>
    </cofactor>
</comment>
<comment type="subcellular location">
    <subcellularLocation>
        <location evidence="3">Cytoplasm</location>
    </subcellularLocation>
    <subcellularLocation>
        <location evidence="2">Nucleus</location>
    </subcellularLocation>
</comment>
<dbReference type="Pfam" id="PF07521">
    <property type="entry name" value="RMMBL"/>
    <property type="match status" value="1"/>
</dbReference>
<keyword evidence="6" id="KW-0479">Metal-binding</keyword>
<dbReference type="EMBL" id="DS989726">
    <property type="protein sequence ID" value="EEA05002.1"/>
    <property type="molecule type" value="Genomic_DNA"/>
</dbReference>
<dbReference type="GO" id="GO:0016787">
    <property type="term" value="F:hydrolase activity"/>
    <property type="evidence" value="ECO:0007669"/>
    <property type="project" value="UniProtKB-KW"/>
</dbReference>
<sequence length="797" mass="89980">MPITVTPLGAGQDVGRSCILVRIYEKVVMLDCGMHMGYKDDRRYPDFTLISSSLDPVVINSLVDVVVISHYHLDHCGALPYFTEKIGYSGPIIMTYPTKAVSPILLADCCKVMEQKNILSKFGSDINTESTDILKPVDPQHFSVGDVWKCMEKVTAIQLHQTISVNGINITPYYAGHVLGASMFHVEVGNESIVYTGDYNMVRDRHLGPASIKKLFPDVLLSESTYATYIRPSRRSTERIFCEMVLQCLEKGGKVLIPVFAVGRAQELCILLEFFWRRMQLRYPIYFGGAMTEKSSLYYQLYTNWTNTALSDDLFSFPHVLPYDRSVLTNTGPAVLFATPGMLHAGLSLQAFKCWAPDPNNLTIIPGFCVAGTLGARIIAGAKRIILDPKDPSSSIDIRCDVKYLSFSSHADSIGIQSLIQHIEPDNIVFLHGERQGMLSMASFVQEQFQIPTFCPHNGSTVSIPIDNLNISKCLLSSTVLNSWILHKLDNLLSHTSLKSQINEICHLYSQRIELAHNKLFLNSYEDPSNDWFCTNKYEVLIVLLLHYYLNFCQLDSSPINCIINLLTNLDRNIILISTENEVLNIIRNKTSEVEFICCPSTDYKTRRFTFPCKNKKISPKFWDSKASKNHYNLPLYILSYSIKIQDLPLSALLCALNGMKEISLRTHKKCCSCFKDIISSKLNEDIEYSLIKIRESVTESFCGNSCCYHNLIFIELKETATLEIMYKSMRVIAKIPDSGLNVDLFSNILEGKSNSSSTQNINNILVTEIDIKWSYIDETDDIIKSFVEIIEESLAL</sequence>
<dbReference type="SMART" id="SM00849">
    <property type="entry name" value="Lactamase_B"/>
    <property type="match status" value="1"/>
</dbReference>
<comment type="similarity">
    <text evidence="4">Belongs to the metallo-beta-lactamase superfamily. RNA-metabolizing metallo-beta-lactamase-like family. INTS11 subfamily.</text>
</comment>
<evidence type="ECO:0000256" key="6">
    <source>
        <dbReference type="ARBA" id="ARBA00022723"/>
    </source>
</evidence>
<dbReference type="GO" id="GO:0004521">
    <property type="term" value="F:RNA endonuclease activity"/>
    <property type="evidence" value="ECO:0007669"/>
    <property type="project" value="TreeGrafter"/>
</dbReference>
<evidence type="ECO:0000256" key="8">
    <source>
        <dbReference type="ARBA" id="ARBA00022833"/>
    </source>
</evidence>
<dbReference type="InterPro" id="IPR036866">
    <property type="entry name" value="RibonucZ/Hydroxyglut_hydro"/>
</dbReference>
<evidence type="ECO:0000259" key="10">
    <source>
        <dbReference type="SMART" id="SM00849"/>
    </source>
</evidence>
<evidence type="ECO:0000256" key="4">
    <source>
        <dbReference type="ARBA" id="ARBA00007093"/>
    </source>
</evidence>
<protein>
    <submittedName>
        <fullName evidence="12">RNA-metabolising metallo-beta-lactamase family protein</fullName>
    </submittedName>
</protein>
<evidence type="ECO:0000259" key="11">
    <source>
        <dbReference type="SMART" id="SM01027"/>
    </source>
</evidence>
<dbReference type="CDD" id="cd16291">
    <property type="entry name" value="INTS11-like_MBL-fold"/>
    <property type="match status" value="1"/>
</dbReference>
<dbReference type="InterPro" id="IPR011108">
    <property type="entry name" value="RMMBL"/>
</dbReference>
<feature type="domain" description="Metallo-beta-lactamase" evidence="10">
    <location>
        <begin position="15"/>
        <end position="245"/>
    </location>
</feature>
<evidence type="ECO:0000313" key="13">
    <source>
        <dbReference type="Proteomes" id="UP000001460"/>
    </source>
</evidence>
<dbReference type="GO" id="GO:0046872">
    <property type="term" value="F:metal ion binding"/>
    <property type="evidence" value="ECO:0007669"/>
    <property type="project" value="UniProtKB-KW"/>
</dbReference>
<keyword evidence="7" id="KW-0378">Hydrolase</keyword>
<dbReference type="VEuPathDB" id="CryptoDB:CMU_040710"/>
<evidence type="ECO:0000256" key="5">
    <source>
        <dbReference type="ARBA" id="ARBA00022490"/>
    </source>
</evidence>
<keyword evidence="8" id="KW-0862">Zinc</keyword>
<evidence type="ECO:0000256" key="1">
    <source>
        <dbReference type="ARBA" id="ARBA00001947"/>
    </source>
</evidence>
<dbReference type="eggNOG" id="KOG1136">
    <property type="taxonomic scope" value="Eukaryota"/>
</dbReference>
<evidence type="ECO:0000256" key="3">
    <source>
        <dbReference type="ARBA" id="ARBA00004496"/>
    </source>
</evidence>
<dbReference type="GO" id="GO:0005634">
    <property type="term" value="C:nucleus"/>
    <property type="evidence" value="ECO:0007669"/>
    <property type="project" value="UniProtKB-SubCell"/>
</dbReference>
<organism evidence="12 13">
    <name type="scientific">Cryptosporidium muris (strain RN66)</name>
    <dbReference type="NCBI Taxonomy" id="441375"/>
    <lineage>
        <taxon>Eukaryota</taxon>
        <taxon>Sar</taxon>
        <taxon>Alveolata</taxon>
        <taxon>Apicomplexa</taxon>
        <taxon>Conoidasida</taxon>
        <taxon>Coccidia</taxon>
        <taxon>Eucoccidiorida</taxon>
        <taxon>Eimeriorina</taxon>
        <taxon>Cryptosporidiidae</taxon>
        <taxon>Cryptosporidium</taxon>
    </lineage>
</organism>
<dbReference type="InterPro" id="IPR041897">
    <property type="entry name" value="INTS11-like_MBL-fold"/>
</dbReference>
<dbReference type="Pfam" id="PF10996">
    <property type="entry name" value="Beta-Casp"/>
    <property type="match status" value="1"/>
</dbReference>
<dbReference type="PANTHER" id="PTHR11203">
    <property type="entry name" value="CLEAVAGE AND POLYADENYLATION SPECIFICITY FACTOR FAMILY MEMBER"/>
    <property type="match status" value="1"/>
</dbReference>
<evidence type="ECO:0000256" key="9">
    <source>
        <dbReference type="ARBA" id="ARBA00023242"/>
    </source>
</evidence>
<gene>
    <name evidence="12" type="ORF">CMU_040710</name>
</gene>
<evidence type="ECO:0000256" key="2">
    <source>
        <dbReference type="ARBA" id="ARBA00004123"/>
    </source>
</evidence>
<keyword evidence="13" id="KW-1185">Reference proteome</keyword>
<dbReference type="SUPFAM" id="SSF56281">
    <property type="entry name" value="Metallo-hydrolase/oxidoreductase"/>
    <property type="match status" value="1"/>
</dbReference>
<dbReference type="InterPro" id="IPR022712">
    <property type="entry name" value="Beta_Casp"/>
</dbReference>
<dbReference type="STRING" id="441375.B6A9W1"/>
<dbReference type="Gene3D" id="3.60.15.10">
    <property type="entry name" value="Ribonuclease Z/Hydroxyacylglutathione hydrolase-like"/>
    <property type="match status" value="1"/>
</dbReference>
<dbReference type="InterPro" id="IPR050698">
    <property type="entry name" value="MBL"/>
</dbReference>
<dbReference type="OrthoDB" id="10249535at2759"/>
<keyword evidence="5" id="KW-0963">Cytoplasm</keyword>
<name>B6A9W1_CRYMR</name>